<gene>
    <name evidence="1" type="ORF">GCM10017643_17930</name>
</gene>
<evidence type="ECO:0000313" key="2">
    <source>
        <dbReference type="Proteomes" id="UP001143370"/>
    </source>
</evidence>
<accession>A0A9W6J9S2</accession>
<proteinExistence type="predicted"/>
<dbReference type="AlphaFoldDB" id="A0A9W6J9S2"/>
<comment type="caution">
    <text evidence="1">The sequence shown here is derived from an EMBL/GenBank/DDBJ whole genome shotgun (WGS) entry which is preliminary data.</text>
</comment>
<evidence type="ECO:0000313" key="1">
    <source>
        <dbReference type="EMBL" id="GLK71678.1"/>
    </source>
</evidence>
<keyword evidence="2" id="KW-1185">Reference proteome</keyword>
<sequence length="73" mass="8293">MTRNRHRHRRAYVAGARQGIARLREVIAPLIPAEARAQFNARVDAVTAEFPMPPIWRQAKAAAQVDLDDRISF</sequence>
<reference evidence="1" key="2">
    <citation type="submission" date="2023-01" db="EMBL/GenBank/DDBJ databases">
        <authorList>
            <person name="Sun Q."/>
            <person name="Evtushenko L."/>
        </authorList>
    </citation>
    <scope>NUCLEOTIDE SEQUENCE</scope>
    <source>
        <strain evidence="1">VKM B-2484</strain>
    </source>
</reference>
<name>A0A9W6J9S2_9HYPH</name>
<protein>
    <submittedName>
        <fullName evidence="1">Uncharacterized protein</fullName>
    </submittedName>
</protein>
<dbReference type="EMBL" id="BSFJ01000005">
    <property type="protein sequence ID" value="GLK71678.1"/>
    <property type="molecule type" value="Genomic_DNA"/>
</dbReference>
<organism evidence="1 2">
    <name type="scientific">Ancylobacter dichloromethanicus</name>
    <dbReference type="NCBI Taxonomy" id="518825"/>
    <lineage>
        <taxon>Bacteria</taxon>
        <taxon>Pseudomonadati</taxon>
        <taxon>Pseudomonadota</taxon>
        <taxon>Alphaproteobacteria</taxon>
        <taxon>Hyphomicrobiales</taxon>
        <taxon>Xanthobacteraceae</taxon>
        <taxon>Ancylobacter</taxon>
    </lineage>
</organism>
<reference evidence="1" key="1">
    <citation type="journal article" date="2014" name="Int. J. Syst. Evol. Microbiol.">
        <title>Complete genome sequence of Corynebacterium casei LMG S-19264T (=DSM 44701T), isolated from a smear-ripened cheese.</title>
        <authorList>
            <consortium name="US DOE Joint Genome Institute (JGI-PGF)"/>
            <person name="Walter F."/>
            <person name="Albersmeier A."/>
            <person name="Kalinowski J."/>
            <person name="Ruckert C."/>
        </authorList>
    </citation>
    <scope>NUCLEOTIDE SEQUENCE</scope>
    <source>
        <strain evidence="1">VKM B-2484</strain>
    </source>
</reference>
<dbReference type="Proteomes" id="UP001143370">
    <property type="component" value="Unassembled WGS sequence"/>
</dbReference>